<evidence type="ECO:0000313" key="1">
    <source>
        <dbReference type="EMBL" id="CAF3787622.1"/>
    </source>
</evidence>
<name>A0A819AMD6_9BILA</name>
<reference evidence="1" key="1">
    <citation type="submission" date="2021-02" db="EMBL/GenBank/DDBJ databases">
        <authorList>
            <person name="Nowell W R."/>
        </authorList>
    </citation>
    <scope>NUCLEOTIDE SEQUENCE</scope>
</reference>
<sequence length="87" mass="9767">HITFLLDFELPNLIRTTTIQDKHLIFRISDLSSVTTTSLTIGTASTRDISITTVNTTFTTTSIVLIKTFLNTIVSTHVALFLNENRR</sequence>
<accession>A0A819AMD6</accession>
<dbReference type="EMBL" id="CAJOAX010002321">
    <property type="protein sequence ID" value="CAF3787622.1"/>
    <property type="molecule type" value="Genomic_DNA"/>
</dbReference>
<protein>
    <submittedName>
        <fullName evidence="1">Uncharacterized protein</fullName>
    </submittedName>
</protein>
<dbReference type="AlphaFoldDB" id="A0A819AMD6"/>
<gene>
    <name evidence="1" type="ORF">OTI717_LOCUS17527</name>
</gene>
<comment type="caution">
    <text evidence="1">The sequence shown here is derived from an EMBL/GenBank/DDBJ whole genome shotgun (WGS) entry which is preliminary data.</text>
</comment>
<evidence type="ECO:0000313" key="2">
    <source>
        <dbReference type="Proteomes" id="UP000663823"/>
    </source>
</evidence>
<feature type="non-terminal residue" evidence="1">
    <location>
        <position position="1"/>
    </location>
</feature>
<dbReference type="Proteomes" id="UP000663823">
    <property type="component" value="Unassembled WGS sequence"/>
</dbReference>
<organism evidence="1 2">
    <name type="scientific">Rotaria sordida</name>
    <dbReference type="NCBI Taxonomy" id="392033"/>
    <lineage>
        <taxon>Eukaryota</taxon>
        <taxon>Metazoa</taxon>
        <taxon>Spiralia</taxon>
        <taxon>Gnathifera</taxon>
        <taxon>Rotifera</taxon>
        <taxon>Eurotatoria</taxon>
        <taxon>Bdelloidea</taxon>
        <taxon>Philodinida</taxon>
        <taxon>Philodinidae</taxon>
        <taxon>Rotaria</taxon>
    </lineage>
</organism>
<proteinExistence type="predicted"/>